<evidence type="ECO:0008006" key="4">
    <source>
        <dbReference type="Google" id="ProtNLM"/>
    </source>
</evidence>
<feature type="region of interest" description="Disordered" evidence="1">
    <location>
        <begin position="84"/>
        <end position="108"/>
    </location>
</feature>
<gene>
    <name evidence="2" type="ORF">R3W88_011735</name>
</gene>
<feature type="compositionally biased region" description="Basic and acidic residues" evidence="1">
    <location>
        <begin position="98"/>
        <end position="108"/>
    </location>
</feature>
<comment type="caution">
    <text evidence="2">The sequence shown here is derived from an EMBL/GenBank/DDBJ whole genome shotgun (WGS) entry which is preliminary data.</text>
</comment>
<evidence type="ECO:0000313" key="3">
    <source>
        <dbReference type="Proteomes" id="UP001311915"/>
    </source>
</evidence>
<sequence>MREYDVQIKGHKLALDALTMRMEECEKGQGATYDVAALKADIVGLRRDVDKLKSTDLSMLFGMIEVPEVPSTDILACYELPLTNTGGDTRADDDDAESEVKTDEEQLGIREETIFEDLDDIEGSMFETARQASLQDTSMVGSSGAKDDETPGTDAQTEGFSYM</sequence>
<accession>A0AAV9L8B6</accession>
<proteinExistence type="predicted"/>
<feature type="compositionally biased region" description="Polar residues" evidence="1">
    <location>
        <begin position="153"/>
        <end position="163"/>
    </location>
</feature>
<name>A0AAV9L8B6_9SOLN</name>
<dbReference type="AlphaFoldDB" id="A0AAV9L8B6"/>
<reference evidence="2 3" key="1">
    <citation type="submission" date="2023-10" db="EMBL/GenBank/DDBJ databases">
        <title>Genome-Wide Identification Analysis in wild type Solanum Pinnatisectum Reveals Some Genes Defensing Phytophthora Infestans.</title>
        <authorList>
            <person name="Sun C."/>
        </authorList>
    </citation>
    <scope>NUCLEOTIDE SEQUENCE [LARGE SCALE GENOMIC DNA]</scope>
    <source>
        <strain evidence="2">LQN</strain>
        <tissue evidence="2">Leaf</tissue>
    </source>
</reference>
<dbReference type="Proteomes" id="UP001311915">
    <property type="component" value="Unassembled WGS sequence"/>
</dbReference>
<keyword evidence="3" id="KW-1185">Reference proteome</keyword>
<organism evidence="2 3">
    <name type="scientific">Solanum pinnatisectum</name>
    <name type="common">tansyleaf nightshade</name>
    <dbReference type="NCBI Taxonomy" id="50273"/>
    <lineage>
        <taxon>Eukaryota</taxon>
        <taxon>Viridiplantae</taxon>
        <taxon>Streptophyta</taxon>
        <taxon>Embryophyta</taxon>
        <taxon>Tracheophyta</taxon>
        <taxon>Spermatophyta</taxon>
        <taxon>Magnoliopsida</taxon>
        <taxon>eudicotyledons</taxon>
        <taxon>Gunneridae</taxon>
        <taxon>Pentapetalae</taxon>
        <taxon>asterids</taxon>
        <taxon>lamiids</taxon>
        <taxon>Solanales</taxon>
        <taxon>Solanaceae</taxon>
        <taxon>Solanoideae</taxon>
        <taxon>Solaneae</taxon>
        <taxon>Solanum</taxon>
    </lineage>
</organism>
<feature type="region of interest" description="Disordered" evidence="1">
    <location>
        <begin position="130"/>
        <end position="163"/>
    </location>
</feature>
<evidence type="ECO:0000256" key="1">
    <source>
        <dbReference type="SAM" id="MobiDB-lite"/>
    </source>
</evidence>
<protein>
    <recommendedName>
        <fullName evidence="4">Polyprotein protein</fullName>
    </recommendedName>
</protein>
<dbReference type="EMBL" id="JAWPEI010000007">
    <property type="protein sequence ID" value="KAK4721502.1"/>
    <property type="molecule type" value="Genomic_DNA"/>
</dbReference>
<evidence type="ECO:0000313" key="2">
    <source>
        <dbReference type="EMBL" id="KAK4721502.1"/>
    </source>
</evidence>
<feature type="compositionally biased region" description="Polar residues" evidence="1">
    <location>
        <begin position="130"/>
        <end position="141"/>
    </location>
</feature>